<dbReference type="SUPFAM" id="SSF46689">
    <property type="entry name" value="Homeodomain-like"/>
    <property type="match status" value="1"/>
</dbReference>
<dbReference type="InterPro" id="IPR018060">
    <property type="entry name" value="HTH_AraC"/>
</dbReference>
<dbReference type="InterPro" id="IPR035418">
    <property type="entry name" value="AraC-bd_2"/>
</dbReference>
<evidence type="ECO:0000259" key="4">
    <source>
        <dbReference type="PROSITE" id="PS01124"/>
    </source>
</evidence>
<dbReference type="Gene3D" id="1.10.10.60">
    <property type="entry name" value="Homeodomain-like"/>
    <property type="match status" value="1"/>
</dbReference>
<dbReference type="PANTHER" id="PTHR46796">
    <property type="entry name" value="HTH-TYPE TRANSCRIPTIONAL ACTIVATOR RHAS-RELATED"/>
    <property type="match status" value="1"/>
</dbReference>
<dbReference type="Proteomes" id="UP001315278">
    <property type="component" value="Unassembled WGS sequence"/>
</dbReference>
<evidence type="ECO:0000313" key="5">
    <source>
        <dbReference type="EMBL" id="MBR0798324.1"/>
    </source>
</evidence>
<proteinExistence type="predicted"/>
<dbReference type="EMBL" id="JAFCJH010000026">
    <property type="protein sequence ID" value="MBR0798324.1"/>
    <property type="molecule type" value="Genomic_DNA"/>
</dbReference>
<sequence length="316" mass="35044">MRVVTSDLQEAIAAVSRVYCPHDVKVLESNRGIDAVLESSGAAGRQIVTLRYAAPVKIDAGSFENLLLFMTCVDGAAEATQGRHSVQWGTGRTLPLSPNVPSRLAFDRRFWQSSIRLDKDFVETLCSRLINRPLDVPLRFRLAPFSAELEAAWRQSLQTIRSCDGDGLALATHAWKHFEEFLGTLILETHPHNFSDVLKKESSAADPRLVREAEHLMRTGGPSVTVSEVAHMLRVSLRSLELGFRDARQMTPTQAHRQIRLNAAREALLNPTPSTSVTSVALSCGFPHLARFSNYYRLTFGEPPNKTLRRCRGGAA</sequence>
<accession>A0ABS5FNU5</accession>
<name>A0ABS5FNU5_9BRAD</name>
<feature type="domain" description="HTH araC/xylS-type" evidence="4">
    <location>
        <begin position="207"/>
        <end position="310"/>
    </location>
</feature>
<dbReference type="Pfam" id="PF14525">
    <property type="entry name" value="AraC_binding_2"/>
    <property type="match status" value="1"/>
</dbReference>
<organism evidence="5 6">
    <name type="scientific">Bradyrhizobium jicamae</name>
    <dbReference type="NCBI Taxonomy" id="280332"/>
    <lineage>
        <taxon>Bacteria</taxon>
        <taxon>Pseudomonadati</taxon>
        <taxon>Pseudomonadota</taxon>
        <taxon>Alphaproteobacteria</taxon>
        <taxon>Hyphomicrobiales</taxon>
        <taxon>Nitrobacteraceae</taxon>
        <taxon>Bradyrhizobium</taxon>
    </lineage>
</organism>
<dbReference type="InterPro" id="IPR009057">
    <property type="entry name" value="Homeodomain-like_sf"/>
</dbReference>
<keyword evidence="1" id="KW-0805">Transcription regulation</keyword>
<keyword evidence="3" id="KW-0804">Transcription</keyword>
<dbReference type="RefSeq" id="WP_212493699.1">
    <property type="nucleotide sequence ID" value="NZ_JAFCJH010000026.1"/>
</dbReference>
<keyword evidence="2" id="KW-0238">DNA-binding</keyword>
<reference evidence="6" key="1">
    <citation type="journal article" date="2021" name="ISME J.">
        <title>Evolutionary origin and ecological implication of a unique nif island in free-living Bradyrhizobium lineages.</title>
        <authorList>
            <person name="Tao J."/>
        </authorList>
    </citation>
    <scope>NUCLEOTIDE SEQUENCE [LARGE SCALE GENOMIC DNA]</scope>
    <source>
        <strain evidence="6">SZCCT0434</strain>
    </source>
</reference>
<evidence type="ECO:0000256" key="3">
    <source>
        <dbReference type="ARBA" id="ARBA00023163"/>
    </source>
</evidence>
<comment type="caution">
    <text evidence="5">The sequence shown here is derived from an EMBL/GenBank/DDBJ whole genome shotgun (WGS) entry which is preliminary data.</text>
</comment>
<evidence type="ECO:0000256" key="2">
    <source>
        <dbReference type="ARBA" id="ARBA00023125"/>
    </source>
</evidence>
<evidence type="ECO:0000256" key="1">
    <source>
        <dbReference type="ARBA" id="ARBA00023015"/>
    </source>
</evidence>
<keyword evidence="6" id="KW-1185">Reference proteome</keyword>
<dbReference type="InterPro" id="IPR018062">
    <property type="entry name" value="HTH_AraC-typ_CS"/>
</dbReference>
<evidence type="ECO:0000313" key="6">
    <source>
        <dbReference type="Proteomes" id="UP001315278"/>
    </source>
</evidence>
<dbReference type="Pfam" id="PF12833">
    <property type="entry name" value="HTH_18"/>
    <property type="match status" value="1"/>
</dbReference>
<dbReference type="InterPro" id="IPR050204">
    <property type="entry name" value="AraC_XylS_family_regulators"/>
</dbReference>
<protein>
    <submittedName>
        <fullName evidence="5">AraC family transcriptional regulator</fullName>
    </submittedName>
</protein>
<dbReference type="PROSITE" id="PS00041">
    <property type="entry name" value="HTH_ARAC_FAMILY_1"/>
    <property type="match status" value="1"/>
</dbReference>
<gene>
    <name evidence="5" type="ORF">JQ615_23340</name>
</gene>
<dbReference type="PROSITE" id="PS01124">
    <property type="entry name" value="HTH_ARAC_FAMILY_2"/>
    <property type="match status" value="1"/>
</dbReference>
<dbReference type="SMART" id="SM00342">
    <property type="entry name" value="HTH_ARAC"/>
    <property type="match status" value="1"/>
</dbReference>